<dbReference type="InterPro" id="IPR032710">
    <property type="entry name" value="NTF2-like_dom_sf"/>
</dbReference>
<evidence type="ECO:0008006" key="3">
    <source>
        <dbReference type="Google" id="ProtNLM"/>
    </source>
</evidence>
<keyword evidence="2" id="KW-1185">Reference proteome</keyword>
<reference evidence="1 2" key="1">
    <citation type="journal article" date="2012" name="PLoS Pathog.">
        <title>Diverse lifestyles and strategies of plant pathogenesis encoded in the genomes of eighteen Dothideomycetes fungi.</title>
        <authorList>
            <person name="Ohm R.A."/>
            <person name="Feau N."/>
            <person name="Henrissat B."/>
            <person name="Schoch C.L."/>
            <person name="Horwitz B.A."/>
            <person name="Barry K.W."/>
            <person name="Condon B.J."/>
            <person name="Copeland A.C."/>
            <person name="Dhillon B."/>
            <person name="Glaser F."/>
            <person name="Hesse C.N."/>
            <person name="Kosti I."/>
            <person name="LaButti K."/>
            <person name="Lindquist E.A."/>
            <person name="Lucas S."/>
            <person name="Salamov A.A."/>
            <person name="Bradshaw R.E."/>
            <person name="Ciuffetti L."/>
            <person name="Hamelin R.C."/>
            <person name="Kema G.H.J."/>
            <person name="Lawrence C."/>
            <person name="Scott J.A."/>
            <person name="Spatafora J.W."/>
            <person name="Turgeon B.G."/>
            <person name="de Wit P.J.G.M."/>
            <person name="Zhong S."/>
            <person name="Goodwin S.B."/>
            <person name="Grigoriev I.V."/>
        </authorList>
    </citation>
    <scope>NUCLEOTIDE SEQUENCE [LARGE SCALE GENOMIC DNA]</scope>
    <source>
        <strain evidence="1 2">UAMH 10762</strain>
    </source>
</reference>
<dbReference type="SUPFAM" id="SSF54427">
    <property type="entry name" value="NTF2-like"/>
    <property type="match status" value="1"/>
</dbReference>
<accession>M2NCP6</accession>
<dbReference type="AlphaFoldDB" id="M2NCP6"/>
<sequence length="162" mass="18222">MPSVTTLPSPPPEAVKQKESTAELLERLSSAIGVVINEHDFDFTSDSAKELIAHIAPDMKSQLDTCAQDANHLTWEEQVSQWRQRAKYTPDVRFHLDQIASDVNEDTGRATVFMEMTVHGIENVTLQAMNDLKWRRKNGQWMLYHMIGLRGSTANTGFVPPG</sequence>
<dbReference type="HOGENOM" id="CLU_139874_0_0_1"/>
<dbReference type="OrthoDB" id="3899120at2759"/>
<dbReference type="RefSeq" id="XP_007675570.1">
    <property type="nucleotide sequence ID" value="XM_007677380.1"/>
</dbReference>
<dbReference type="OMA" id="FHITGME"/>
<proteinExistence type="predicted"/>
<dbReference type="EMBL" id="KB445554">
    <property type="protein sequence ID" value="EMC96954.1"/>
    <property type="molecule type" value="Genomic_DNA"/>
</dbReference>
<evidence type="ECO:0000313" key="2">
    <source>
        <dbReference type="Proteomes" id="UP000011761"/>
    </source>
</evidence>
<dbReference type="eggNOG" id="ENOG502RHXQ">
    <property type="taxonomic scope" value="Eukaryota"/>
</dbReference>
<dbReference type="GeneID" id="19108737"/>
<gene>
    <name evidence="1" type="ORF">BAUCODRAFT_147147</name>
</gene>
<dbReference type="KEGG" id="bcom:BAUCODRAFT_147147"/>
<evidence type="ECO:0000313" key="1">
    <source>
        <dbReference type="EMBL" id="EMC96954.1"/>
    </source>
</evidence>
<name>M2NCP6_BAUPA</name>
<organism evidence="1 2">
    <name type="scientific">Baudoinia panamericana (strain UAMH 10762)</name>
    <name type="common">Angels' share fungus</name>
    <name type="synonym">Baudoinia compniacensis (strain UAMH 10762)</name>
    <dbReference type="NCBI Taxonomy" id="717646"/>
    <lineage>
        <taxon>Eukaryota</taxon>
        <taxon>Fungi</taxon>
        <taxon>Dikarya</taxon>
        <taxon>Ascomycota</taxon>
        <taxon>Pezizomycotina</taxon>
        <taxon>Dothideomycetes</taxon>
        <taxon>Dothideomycetidae</taxon>
        <taxon>Mycosphaerellales</taxon>
        <taxon>Teratosphaeriaceae</taxon>
        <taxon>Baudoinia</taxon>
    </lineage>
</organism>
<dbReference type="Proteomes" id="UP000011761">
    <property type="component" value="Unassembled WGS sequence"/>
</dbReference>
<protein>
    <recommendedName>
        <fullName evidence="3">SnoaL-like domain-containing protein</fullName>
    </recommendedName>
</protein>